<dbReference type="InterPro" id="IPR019109">
    <property type="entry name" value="MamF_MmsF"/>
</dbReference>
<proteinExistence type="predicted"/>
<comment type="caution">
    <text evidence="6">The sequence shown here is derived from an EMBL/GenBank/DDBJ whole genome shotgun (WGS) entry which is preliminary data.</text>
</comment>
<protein>
    <recommendedName>
        <fullName evidence="8">Magnetosome protein MamF</fullName>
    </recommendedName>
</protein>
<evidence type="ECO:0000256" key="2">
    <source>
        <dbReference type="ARBA" id="ARBA00022692"/>
    </source>
</evidence>
<dbReference type="RefSeq" id="WP_068503821.1">
    <property type="nucleotide sequence ID" value="NZ_LWQU01000175.1"/>
</dbReference>
<reference evidence="6 7" key="1">
    <citation type="submission" date="2016-04" db="EMBL/GenBank/DDBJ databases">
        <title>Draft genome sequence of freshwater magnetotactic bacteria Magnetospirillum marisnigri SP-1 and Magnetospirillum moscoviense BB-1.</title>
        <authorList>
            <person name="Koziaeva V."/>
            <person name="Dziuba M.V."/>
            <person name="Ivanov T.M."/>
            <person name="Kuznetsov B."/>
            <person name="Grouzdev D.S."/>
        </authorList>
    </citation>
    <scope>NUCLEOTIDE SEQUENCE [LARGE SCALE GENOMIC DNA]</scope>
    <source>
        <strain evidence="6 7">BB-1</strain>
    </source>
</reference>
<feature type="transmembrane region" description="Helical" evidence="5">
    <location>
        <begin position="19"/>
        <end position="38"/>
    </location>
</feature>
<evidence type="ECO:0000313" key="7">
    <source>
        <dbReference type="Proteomes" id="UP000078543"/>
    </source>
</evidence>
<feature type="transmembrane region" description="Helical" evidence="5">
    <location>
        <begin position="73"/>
        <end position="95"/>
    </location>
</feature>
<dbReference type="AlphaFoldDB" id="A0A178MCL2"/>
<name>A0A178MCL2_9PROT</name>
<sequence length="111" mass="12263">MAETILIETETAGGNCRSYLMAGASYLGILCFVPLLMSRDDEYVYFHAKQGLVLWMWSVLAMFALHLPGIGKWLFGFSSMGVLVLSVVGLASVALRRTWRLPLISHVVALI</sequence>
<evidence type="ECO:0008006" key="8">
    <source>
        <dbReference type="Google" id="ProtNLM"/>
    </source>
</evidence>
<evidence type="ECO:0000256" key="3">
    <source>
        <dbReference type="ARBA" id="ARBA00022989"/>
    </source>
</evidence>
<dbReference type="OrthoDB" id="7357340at2"/>
<evidence type="ECO:0000313" key="6">
    <source>
        <dbReference type="EMBL" id="OAN46293.1"/>
    </source>
</evidence>
<dbReference type="Proteomes" id="UP000078543">
    <property type="component" value="Unassembled WGS sequence"/>
</dbReference>
<dbReference type="STRING" id="1437059.A6A05_16170"/>
<accession>A0A178MCL2</accession>
<evidence type="ECO:0000256" key="4">
    <source>
        <dbReference type="ARBA" id="ARBA00023136"/>
    </source>
</evidence>
<keyword evidence="4 5" id="KW-0472">Membrane</keyword>
<dbReference type="Pfam" id="PF09685">
    <property type="entry name" value="MamF_MmsF"/>
    <property type="match status" value="1"/>
</dbReference>
<keyword evidence="2 5" id="KW-0812">Transmembrane</keyword>
<evidence type="ECO:0000256" key="5">
    <source>
        <dbReference type="SAM" id="Phobius"/>
    </source>
</evidence>
<gene>
    <name evidence="6" type="ORF">A6A05_16170</name>
</gene>
<keyword evidence="7" id="KW-1185">Reference proteome</keyword>
<organism evidence="6 7">
    <name type="scientific">Magnetospirillum moscoviense</name>
    <dbReference type="NCBI Taxonomy" id="1437059"/>
    <lineage>
        <taxon>Bacteria</taxon>
        <taxon>Pseudomonadati</taxon>
        <taxon>Pseudomonadota</taxon>
        <taxon>Alphaproteobacteria</taxon>
        <taxon>Rhodospirillales</taxon>
        <taxon>Rhodospirillaceae</taxon>
        <taxon>Magnetospirillum</taxon>
    </lineage>
</organism>
<evidence type="ECO:0000256" key="1">
    <source>
        <dbReference type="ARBA" id="ARBA00004141"/>
    </source>
</evidence>
<keyword evidence="3 5" id="KW-1133">Transmembrane helix</keyword>
<feature type="transmembrane region" description="Helical" evidence="5">
    <location>
        <begin position="50"/>
        <end position="67"/>
    </location>
</feature>
<dbReference type="EMBL" id="LWQU01000175">
    <property type="protein sequence ID" value="OAN46293.1"/>
    <property type="molecule type" value="Genomic_DNA"/>
</dbReference>
<comment type="subcellular location">
    <subcellularLocation>
        <location evidence="1">Membrane</location>
        <topology evidence="1">Multi-pass membrane protein</topology>
    </subcellularLocation>
</comment>